<feature type="region of interest" description="Disordered" evidence="2">
    <location>
        <begin position="427"/>
        <end position="494"/>
    </location>
</feature>
<dbReference type="Proteomes" id="UP000008141">
    <property type="component" value="Unassembled WGS sequence"/>
</dbReference>
<dbReference type="SUPFAM" id="SSF50978">
    <property type="entry name" value="WD40 repeat-like"/>
    <property type="match status" value="1"/>
</dbReference>
<dbReference type="PANTHER" id="PTHR31808">
    <property type="entry name" value="EXPRESSED PROTEIN"/>
    <property type="match status" value="1"/>
</dbReference>
<reference evidence="3 4" key="1">
    <citation type="journal article" date="2010" name="Plant Cell">
        <title>The Chlorella variabilis NC64A genome reveals adaptation to photosymbiosis, coevolution with viruses, and cryptic sex.</title>
        <authorList>
            <person name="Blanc G."/>
            <person name="Duncan G."/>
            <person name="Agarkova I."/>
            <person name="Borodovsky M."/>
            <person name="Gurnon J."/>
            <person name="Kuo A."/>
            <person name="Lindquist E."/>
            <person name="Lucas S."/>
            <person name="Pangilinan J."/>
            <person name="Polle J."/>
            <person name="Salamov A."/>
            <person name="Terry A."/>
            <person name="Yamada T."/>
            <person name="Dunigan D.D."/>
            <person name="Grigoriev I.V."/>
            <person name="Claverie J.M."/>
            <person name="Van Etten J.L."/>
        </authorList>
    </citation>
    <scope>NUCLEOTIDE SEQUENCE [LARGE SCALE GENOMIC DNA]</scope>
    <source>
        <strain evidence="3 4">NC64A</strain>
    </source>
</reference>
<evidence type="ECO:0000256" key="2">
    <source>
        <dbReference type="SAM" id="MobiDB-lite"/>
    </source>
</evidence>
<feature type="repeat" description="WD" evidence="1">
    <location>
        <begin position="174"/>
        <end position="207"/>
    </location>
</feature>
<dbReference type="InParanoid" id="E1Z789"/>
<evidence type="ECO:0000313" key="4">
    <source>
        <dbReference type="Proteomes" id="UP000008141"/>
    </source>
</evidence>
<dbReference type="InterPro" id="IPR015943">
    <property type="entry name" value="WD40/YVTN_repeat-like_dom_sf"/>
</dbReference>
<dbReference type="PROSITE" id="PS50082">
    <property type="entry name" value="WD_REPEATS_2"/>
    <property type="match status" value="2"/>
</dbReference>
<proteinExistence type="predicted"/>
<protein>
    <submittedName>
        <fullName evidence="3">Uncharacterized protein</fullName>
    </submittedName>
</protein>
<dbReference type="RefSeq" id="XP_005849975.1">
    <property type="nucleotide sequence ID" value="XM_005849913.1"/>
</dbReference>
<keyword evidence="1" id="KW-0853">WD repeat</keyword>
<organism evidence="4">
    <name type="scientific">Chlorella variabilis</name>
    <name type="common">Green alga</name>
    <dbReference type="NCBI Taxonomy" id="554065"/>
    <lineage>
        <taxon>Eukaryota</taxon>
        <taxon>Viridiplantae</taxon>
        <taxon>Chlorophyta</taxon>
        <taxon>core chlorophytes</taxon>
        <taxon>Trebouxiophyceae</taxon>
        <taxon>Chlorellales</taxon>
        <taxon>Chlorellaceae</taxon>
        <taxon>Chlorella clade</taxon>
        <taxon>Chlorella</taxon>
    </lineage>
</organism>
<feature type="region of interest" description="Disordered" evidence="2">
    <location>
        <begin position="526"/>
        <end position="550"/>
    </location>
</feature>
<feature type="compositionally biased region" description="Basic and acidic residues" evidence="2">
    <location>
        <begin position="526"/>
        <end position="539"/>
    </location>
</feature>
<dbReference type="EMBL" id="GL433838">
    <property type="protein sequence ID" value="EFN57873.1"/>
    <property type="molecule type" value="Genomic_DNA"/>
</dbReference>
<dbReference type="PANTHER" id="PTHR31808:SF4">
    <property type="entry name" value="LIGASE, PUTATIVE (DUF760)-RELATED"/>
    <property type="match status" value="1"/>
</dbReference>
<dbReference type="InterPro" id="IPR008479">
    <property type="entry name" value="DUF760"/>
</dbReference>
<dbReference type="InterPro" id="IPR036322">
    <property type="entry name" value="WD40_repeat_dom_sf"/>
</dbReference>
<feature type="repeat" description="WD" evidence="1">
    <location>
        <begin position="90"/>
        <end position="133"/>
    </location>
</feature>
<feature type="region of interest" description="Disordered" evidence="2">
    <location>
        <begin position="703"/>
        <end position="751"/>
    </location>
</feature>
<dbReference type="OrthoDB" id="25131at2759"/>
<keyword evidence="4" id="KW-1185">Reference proteome</keyword>
<dbReference type="SMART" id="SM00320">
    <property type="entry name" value="WD40"/>
    <property type="match status" value="5"/>
</dbReference>
<feature type="region of interest" description="Disordered" evidence="2">
    <location>
        <begin position="334"/>
        <end position="375"/>
    </location>
</feature>
<dbReference type="InterPro" id="IPR001680">
    <property type="entry name" value="WD40_rpt"/>
</dbReference>
<gene>
    <name evidence="3" type="ORF">CHLNCDRAFT_141875</name>
</gene>
<dbReference type="eggNOG" id="KOG1188">
    <property type="taxonomic scope" value="Eukaryota"/>
</dbReference>
<feature type="compositionally biased region" description="Low complexity" evidence="2">
    <location>
        <begin position="472"/>
        <end position="483"/>
    </location>
</feature>
<feature type="region of interest" description="Disordered" evidence="2">
    <location>
        <begin position="1"/>
        <end position="23"/>
    </location>
</feature>
<accession>E1Z789</accession>
<dbReference type="Pfam" id="PF00400">
    <property type="entry name" value="WD40"/>
    <property type="match status" value="2"/>
</dbReference>
<feature type="compositionally biased region" description="Low complexity" evidence="2">
    <location>
        <begin position="427"/>
        <end position="436"/>
    </location>
</feature>
<dbReference type="InterPro" id="IPR038925">
    <property type="entry name" value="At3g17800-like"/>
</dbReference>
<evidence type="ECO:0000256" key="1">
    <source>
        <dbReference type="PROSITE-ProRule" id="PRU00221"/>
    </source>
</evidence>
<dbReference type="GeneID" id="17357549"/>
<evidence type="ECO:0000313" key="3">
    <source>
        <dbReference type="EMBL" id="EFN57873.1"/>
    </source>
</evidence>
<name>E1Z789_CHLVA</name>
<dbReference type="KEGG" id="cvr:CHLNCDRAFT_141875"/>
<dbReference type="Pfam" id="PF05542">
    <property type="entry name" value="DUF760"/>
    <property type="match status" value="1"/>
</dbReference>
<feature type="compositionally biased region" description="Low complexity" evidence="2">
    <location>
        <begin position="724"/>
        <end position="747"/>
    </location>
</feature>
<dbReference type="AlphaFoldDB" id="E1Z789"/>
<feature type="compositionally biased region" description="Low complexity" evidence="2">
    <location>
        <begin position="540"/>
        <end position="550"/>
    </location>
</feature>
<dbReference type="Gene3D" id="2.130.10.10">
    <property type="entry name" value="YVTN repeat-like/Quinoprotein amine dehydrogenase"/>
    <property type="match status" value="1"/>
</dbReference>
<feature type="compositionally biased region" description="Gly residues" evidence="2">
    <location>
        <begin position="336"/>
        <end position="351"/>
    </location>
</feature>
<sequence length="878" mass="92715">MHIRFLDDDDGQGPGPSPAAAVPHPAAHAAFAGTPGFQCVSSIRVDFNKDATYVFDLCHNGAGLVAASLSNTRIKLFNFSEGGLTFAGDLVGHEGMVRELSFALPDQPHLLHSCAADGTVRGWDARVGQQVESYAAPRVELLSCSTNGALMAAGGGDKVLFWDRRTQRPVASFADTHAQDVTQVAFHPTHRSMLVSASEDGLIAVFDTVPQLDEDEGFKAALNIDTSVAQLGFYGRQGERLWARSGVESLHLWEWAAACDDDAAGGNGALAEALDAREQLAAAAAGCAAGQALAPGLDYLVGCEYNAAADQLWLLAGNNAGAVGLFPVVEPAASSSGGGGGGGGDGGGEGDGMQQDGAAPPPPAQQQQQQSRRQVQLFGQPQAVLAGGAHSDVVRSVLWPGAVGGMCLSGGEDSKLCVWSLAQQAAGQPPQQQQQGRPGGASSTGSGREQGARRPALASKPALRRRHLVTRAAAENAPGGAEETNTFALAPSKPKSPTGEMAAYYLQMQPHLFQEAVQTAFQRIKEQRQADEAAERAQEEASQQASAAGDAAASASGAADLVLYRRMAEVKRLEQMLAIEDLMYVCILEKFQEIGVDMLPRVEPVEESTATLRALTEGVHSREAIDMVKEHVLAVLGPASMAFSNTMIKMSKLQAAQVYAASIMFGYFLRRVDTRFQLARQLGVLPASREDAVARLERLFAQADELESSSDPDTAPPLEPPAEGEPSTSYSSSASGASAAGEEPGSGLVRRQKSALRRYVESFDQETMLETARLVTIESATLTERQTQALFGDIKALQQSMQEAVGQDAGSMEEIMQRVQEAVAEGRVETVVMTVGTQRRAVLEAIAYGCFLRDVESWVDSEYELLTPVGTAGSSGEA</sequence>
<dbReference type="STRING" id="554065.E1Z789"/>